<accession>A0A2P8C5D2</accession>
<evidence type="ECO:0000313" key="2">
    <source>
        <dbReference type="Proteomes" id="UP000240621"/>
    </source>
</evidence>
<comment type="caution">
    <text evidence="1">The sequence shown here is derived from an EMBL/GenBank/DDBJ whole genome shotgun (WGS) entry which is preliminary data.</text>
</comment>
<sequence length="350" mass="40451">MKTTISNQLLLFVILLSTLPLMGNAQPVYVPGPANIDTSKFAHIYFLRDRADEFPDNWLAVIMNDDRGFCVKAKMNHIYRVNTLLTGDTRFHTSIHQAKVEISLPLSPGKNYYVELKPERQDDKSVVGRMKILDEAEGKARTEAFPHTIQDRYCILPITGNHDFRENAWKDTIRWYASNQYDYSFMPLPSWELIVRTPSRTAFSFRNKSISNTYSEGGGILYQPLKKCSSETEFENYCRGEFIRSTLDKQRDSLLSWEVKPVTVPDGMKYARIVTIENRNIGDDLSDGKPLLIRSAYVVFFWTDKKSKGNTACLYTSERGLPNELHSISTLEERIRWSWDSFRLVKKNND</sequence>
<protein>
    <submittedName>
        <fullName evidence="1">Uncharacterized protein</fullName>
    </submittedName>
</protein>
<proteinExistence type="predicted"/>
<dbReference type="RefSeq" id="WP_106543977.1">
    <property type="nucleotide sequence ID" value="NZ_BLAU01000001.1"/>
</dbReference>
<reference evidence="1 2" key="1">
    <citation type="submission" date="2018-03" db="EMBL/GenBank/DDBJ databases">
        <title>Genomic Encyclopedia of Archaeal and Bacterial Type Strains, Phase II (KMG-II): from individual species to whole genera.</title>
        <authorList>
            <person name="Goeker M."/>
        </authorList>
    </citation>
    <scope>NUCLEOTIDE SEQUENCE [LARGE SCALE GENOMIC DNA]</scope>
    <source>
        <strain evidence="1 2">DSM 27267</strain>
    </source>
</reference>
<name>A0A2P8C5D2_9BACT</name>
<gene>
    <name evidence="1" type="ORF">CLV93_1225</name>
</gene>
<dbReference type="Proteomes" id="UP000240621">
    <property type="component" value="Unassembled WGS sequence"/>
</dbReference>
<organism evidence="1 2">
    <name type="scientific">Prolixibacter denitrificans</name>
    <dbReference type="NCBI Taxonomy" id="1541063"/>
    <lineage>
        <taxon>Bacteria</taxon>
        <taxon>Pseudomonadati</taxon>
        <taxon>Bacteroidota</taxon>
        <taxon>Bacteroidia</taxon>
        <taxon>Marinilabiliales</taxon>
        <taxon>Prolixibacteraceae</taxon>
        <taxon>Prolixibacter</taxon>
    </lineage>
</organism>
<dbReference type="EMBL" id="PYGC01000022">
    <property type="protein sequence ID" value="PSK80169.1"/>
    <property type="molecule type" value="Genomic_DNA"/>
</dbReference>
<evidence type="ECO:0000313" key="1">
    <source>
        <dbReference type="EMBL" id="PSK80169.1"/>
    </source>
</evidence>
<dbReference type="AlphaFoldDB" id="A0A2P8C5D2"/>
<dbReference type="OrthoDB" id="9782620at2"/>